<dbReference type="EMBL" id="KN837099">
    <property type="protein sequence ID" value="KIJ47983.1"/>
    <property type="molecule type" value="Genomic_DNA"/>
</dbReference>
<reference evidence="2 3" key="1">
    <citation type="submission" date="2014-06" db="EMBL/GenBank/DDBJ databases">
        <title>Evolutionary Origins and Diversification of the Mycorrhizal Mutualists.</title>
        <authorList>
            <consortium name="DOE Joint Genome Institute"/>
            <consortium name="Mycorrhizal Genomics Consortium"/>
            <person name="Kohler A."/>
            <person name="Kuo A."/>
            <person name="Nagy L.G."/>
            <person name="Floudas D."/>
            <person name="Copeland A."/>
            <person name="Barry K.W."/>
            <person name="Cichocki N."/>
            <person name="Veneault-Fourrey C."/>
            <person name="LaButti K."/>
            <person name="Lindquist E.A."/>
            <person name="Lipzen A."/>
            <person name="Lundell T."/>
            <person name="Morin E."/>
            <person name="Murat C."/>
            <person name="Riley R."/>
            <person name="Ohm R."/>
            <person name="Sun H."/>
            <person name="Tunlid A."/>
            <person name="Henrissat B."/>
            <person name="Grigoriev I.V."/>
            <person name="Hibbett D.S."/>
            <person name="Martin F."/>
        </authorList>
    </citation>
    <scope>NUCLEOTIDE SEQUENCE [LARGE SCALE GENOMIC DNA]</scope>
    <source>
        <strain evidence="2 3">SS14</strain>
    </source>
</reference>
<gene>
    <name evidence="2" type="ORF">M422DRAFT_28525</name>
</gene>
<name>A0A0C9UWD0_SPHS4</name>
<proteinExistence type="predicted"/>
<evidence type="ECO:0000313" key="2">
    <source>
        <dbReference type="EMBL" id="KIJ47983.1"/>
    </source>
</evidence>
<sequence>MDRRRERDVSLGSRIPNVSVGEGSDRERDPRHLVTNEPKKLTKRYKGCWVVVVEA</sequence>
<dbReference type="AlphaFoldDB" id="A0A0C9UWD0"/>
<evidence type="ECO:0000256" key="1">
    <source>
        <dbReference type="SAM" id="MobiDB-lite"/>
    </source>
</evidence>
<accession>A0A0C9UWD0</accession>
<organism evidence="2 3">
    <name type="scientific">Sphaerobolus stellatus (strain SS14)</name>
    <dbReference type="NCBI Taxonomy" id="990650"/>
    <lineage>
        <taxon>Eukaryota</taxon>
        <taxon>Fungi</taxon>
        <taxon>Dikarya</taxon>
        <taxon>Basidiomycota</taxon>
        <taxon>Agaricomycotina</taxon>
        <taxon>Agaricomycetes</taxon>
        <taxon>Phallomycetidae</taxon>
        <taxon>Geastrales</taxon>
        <taxon>Sphaerobolaceae</taxon>
        <taxon>Sphaerobolus</taxon>
    </lineage>
</organism>
<dbReference type="Proteomes" id="UP000054279">
    <property type="component" value="Unassembled WGS sequence"/>
</dbReference>
<protein>
    <submittedName>
        <fullName evidence="2">Uncharacterized protein</fullName>
    </submittedName>
</protein>
<evidence type="ECO:0000313" key="3">
    <source>
        <dbReference type="Proteomes" id="UP000054279"/>
    </source>
</evidence>
<keyword evidence="3" id="KW-1185">Reference proteome</keyword>
<dbReference type="HOGENOM" id="CLU_3033904_0_0_1"/>
<feature type="region of interest" description="Disordered" evidence="1">
    <location>
        <begin position="1"/>
        <end position="30"/>
    </location>
</feature>